<dbReference type="InterPro" id="IPR051801">
    <property type="entry name" value="GH28_Enzymes"/>
</dbReference>
<protein>
    <submittedName>
        <fullName evidence="6">Glycoside hydrolase family 28 protein</fullName>
    </submittedName>
</protein>
<dbReference type="EMBL" id="SEUK01000055">
    <property type="protein sequence ID" value="KAA1156806.1"/>
    <property type="molecule type" value="Genomic_DNA"/>
</dbReference>
<dbReference type="InterPro" id="IPR024535">
    <property type="entry name" value="RHGA/B-epi-like_pectate_lyase"/>
</dbReference>
<evidence type="ECO:0000256" key="2">
    <source>
        <dbReference type="ARBA" id="ARBA00022801"/>
    </source>
</evidence>
<keyword evidence="3 4" id="KW-0326">Glycosidase</keyword>
<dbReference type="InterPro" id="IPR011050">
    <property type="entry name" value="Pectin_lyase_fold/virulence"/>
</dbReference>
<dbReference type="Pfam" id="PF00295">
    <property type="entry name" value="Glyco_hydro_28"/>
    <property type="match status" value="1"/>
</dbReference>
<dbReference type="InterPro" id="IPR006626">
    <property type="entry name" value="PbH1"/>
</dbReference>
<reference evidence="6 7" key="1">
    <citation type="submission" date="2019-01" db="EMBL/GenBank/DDBJ databases">
        <title>Genome sequences of marine Pseudoalteromonas species.</title>
        <authorList>
            <person name="Boraston A.B."/>
            <person name="Hehemann J.-H."/>
            <person name="Vickers C.J."/>
            <person name="Salama-Alber O."/>
            <person name="Abe K."/>
            <person name="Hettle A.J."/>
        </authorList>
    </citation>
    <scope>NUCLEOTIDE SEQUENCE [LARGE SCALE GENOMIC DNA]</scope>
    <source>
        <strain evidence="6 7">PS42</strain>
    </source>
</reference>
<feature type="domain" description="Rhamnogalacturonase A/B/Epimerase-like pectate lyase" evidence="5">
    <location>
        <begin position="63"/>
        <end position="117"/>
    </location>
</feature>
<dbReference type="PROSITE" id="PS00502">
    <property type="entry name" value="POLYGALACTURONASE"/>
    <property type="match status" value="1"/>
</dbReference>
<keyword evidence="2 4" id="KW-0378">Hydrolase</keyword>
<evidence type="ECO:0000256" key="3">
    <source>
        <dbReference type="ARBA" id="ARBA00023295"/>
    </source>
</evidence>
<dbReference type="InterPro" id="IPR000743">
    <property type="entry name" value="Glyco_hydro_28"/>
</dbReference>
<dbReference type="SUPFAM" id="SSF51126">
    <property type="entry name" value="Pectin lyase-like"/>
    <property type="match status" value="1"/>
</dbReference>
<dbReference type="SMART" id="SM00710">
    <property type="entry name" value="PbH1"/>
    <property type="match status" value="5"/>
</dbReference>
<organism evidence="6 7">
    <name type="scientific">Pseudoalteromonas fuliginea</name>
    <dbReference type="NCBI Taxonomy" id="1872678"/>
    <lineage>
        <taxon>Bacteria</taxon>
        <taxon>Pseudomonadati</taxon>
        <taxon>Pseudomonadota</taxon>
        <taxon>Gammaproteobacteria</taxon>
        <taxon>Alteromonadales</taxon>
        <taxon>Pseudoalteromonadaceae</taxon>
        <taxon>Pseudoalteromonas</taxon>
    </lineage>
</organism>
<sequence length="489" mass="53864">MDNTRRFFIKAVASSTLLGGALVGCKSAPLVDMLSSPVKGDDWKMADAIKSSIKVPSFPDKTFNIIDFGANGDNKTNNTVAINNAIKSCNAQGGGQVIIPQGQFVTGAIHLLSNVNLHLEEGAILSFSTSPEDYLPAVFTRWEGLEMMGYSPLIYAFEQENIAITGKGILEGNANNTTWWPWKGKHKEAHWELLTDNNGQIIEQKTARDKLMRDAEQHIPVEQRIYADGAYLRPPFIQPYRCNNVLIEGITIKNSPFWLVNPVLCNSVTVCDVTFSSHGPNSDGCDPESCNHVHIKNCVFDTGDDCIAIKSGRNADGRRVNTASQNIVIENCHMKEGHGGVVIGSEISGGVNNVFVQNCTMDSPHLERAIRIKTNSVRGGLIEHIRIRNIEVGTVKNAIVINFYYEEGDAGQFDPIVRDIKIDNLHCKNVLSKALYLNGFARDPIKDITLTNSHFDQVGDESIVNHVTNFTIDNVTLNKQPMSLAKITQ</sequence>
<dbReference type="PANTHER" id="PTHR31339:SF9">
    <property type="entry name" value="PLASMIN AND FIBRONECTIN-BINDING PROTEIN A"/>
    <property type="match status" value="1"/>
</dbReference>
<comment type="similarity">
    <text evidence="1 4">Belongs to the glycosyl hydrolase 28 family.</text>
</comment>
<dbReference type="Proteomes" id="UP000324162">
    <property type="component" value="Unassembled WGS sequence"/>
</dbReference>
<comment type="caution">
    <text evidence="6">The sequence shown here is derived from an EMBL/GenBank/DDBJ whole genome shotgun (WGS) entry which is preliminary data.</text>
</comment>
<dbReference type="InterPro" id="IPR012334">
    <property type="entry name" value="Pectin_lyas_fold"/>
</dbReference>
<evidence type="ECO:0000256" key="1">
    <source>
        <dbReference type="ARBA" id="ARBA00008834"/>
    </source>
</evidence>
<dbReference type="Gene3D" id="2.160.20.10">
    <property type="entry name" value="Single-stranded right-handed beta-helix, Pectin lyase-like"/>
    <property type="match status" value="1"/>
</dbReference>
<dbReference type="GO" id="GO:0004650">
    <property type="term" value="F:polygalacturonase activity"/>
    <property type="evidence" value="ECO:0007669"/>
    <property type="project" value="InterPro"/>
</dbReference>
<dbReference type="PROSITE" id="PS51257">
    <property type="entry name" value="PROKAR_LIPOPROTEIN"/>
    <property type="match status" value="1"/>
</dbReference>
<name>A0AB73BBW2_9GAMM</name>
<dbReference type="AlphaFoldDB" id="A0AB73BBW2"/>
<evidence type="ECO:0000313" key="7">
    <source>
        <dbReference type="Proteomes" id="UP000324162"/>
    </source>
</evidence>
<evidence type="ECO:0000313" key="6">
    <source>
        <dbReference type="EMBL" id="KAA1156806.1"/>
    </source>
</evidence>
<dbReference type="GO" id="GO:0005975">
    <property type="term" value="P:carbohydrate metabolic process"/>
    <property type="evidence" value="ECO:0007669"/>
    <property type="project" value="InterPro"/>
</dbReference>
<evidence type="ECO:0000259" key="5">
    <source>
        <dbReference type="Pfam" id="PF12708"/>
    </source>
</evidence>
<gene>
    <name evidence="6" type="ORF">EU508_17880</name>
</gene>
<dbReference type="PANTHER" id="PTHR31339">
    <property type="entry name" value="PECTIN LYASE-RELATED"/>
    <property type="match status" value="1"/>
</dbReference>
<dbReference type="RefSeq" id="WP_149615079.1">
    <property type="nucleotide sequence ID" value="NZ_SEUK01000055.1"/>
</dbReference>
<dbReference type="Pfam" id="PF12708">
    <property type="entry name" value="Pect-lyase_RHGA_epim"/>
    <property type="match status" value="1"/>
</dbReference>
<evidence type="ECO:0000256" key="4">
    <source>
        <dbReference type="RuleBase" id="RU361169"/>
    </source>
</evidence>
<proteinExistence type="inferred from homology"/>
<accession>A0AB73BBW2</accession>